<proteinExistence type="predicted"/>
<sequence>PQVGAQPDSALLERLRLIQDTVSGYYKLTLTIVVGQPFNDYKQLTQQYEQLQFYSLHRMVLGKQALITPELYAAEAGEANEQIPLDLEKRLSESIRSNDLPMMKARLDDWMLWIKGLHIEQIDFAVLQVIMVIHQTIRELNIQHVQTVMSKLKRYTNLILEQETLEDIREQIEHVLEELVNERNHVKTGKQNFLVEAVKEIVQLNYTDPNLSLQSIAAIMKMSSAYLGRYFRSSESLSVADYMNQVRLAVAMKLLEQEEDSVIEIMHKVGYSSESNFFKLFKKNIGMTPGEYRIARRG</sequence>
<keyword evidence="3" id="KW-0804">Transcription</keyword>
<dbReference type="EMBL" id="JAHZIK010002200">
    <property type="protein sequence ID" value="MBW7460393.1"/>
    <property type="molecule type" value="Genomic_DNA"/>
</dbReference>
<feature type="non-terminal residue" evidence="6">
    <location>
        <position position="1"/>
    </location>
</feature>
<evidence type="ECO:0000256" key="2">
    <source>
        <dbReference type="ARBA" id="ARBA00023125"/>
    </source>
</evidence>
<dbReference type="PANTHER" id="PTHR43280">
    <property type="entry name" value="ARAC-FAMILY TRANSCRIPTIONAL REGULATOR"/>
    <property type="match status" value="1"/>
</dbReference>
<dbReference type="InterPro" id="IPR020449">
    <property type="entry name" value="Tscrpt_reg_AraC-type_HTH"/>
</dbReference>
<evidence type="ECO:0000256" key="4">
    <source>
        <dbReference type="SAM" id="Coils"/>
    </source>
</evidence>
<dbReference type="Gene3D" id="1.10.10.60">
    <property type="entry name" value="Homeodomain-like"/>
    <property type="match status" value="2"/>
</dbReference>
<comment type="caution">
    <text evidence="6">The sequence shown here is derived from an EMBL/GenBank/DDBJ whole genome shotgun (WGS) entry which is preliminary data.</text>
</comment>
<organism evidence="6 7">
    <name type="scientific">Paenibacillus sepulcri</name>
    <dbReference type="NCBI Taxonomy" id="359917"/>
    <lineage>
        <taxon>Bacteria</taxon>
        <taxon>Bacillati</taxon>
        <taxon>Bacillota</taxon>
        <taxon>Bacilli</taxon>
        <taxon>Bacillales</taxon>
        <taxon>Paenibacillaceae</taxon>
        <taxon>Paenibacillus</taxon>
    </lineage>
</organism>
<dbReference type="PRINTS" id="PR00032">
    <property type="entry name" value="HTHARAC"/>
</dbReference>
<reference evidence="6 7" key="1">
    <citation type="submission" date="2021-07" db="EMBL/GenBank/DDBJ databases">
        <title>Paenibacillus radiodurans sp. nov., isolated from the southeastern edge of Tengger Desert.</title>
        <authorList>
            <person name="Zhang G."/>
        </authorList>
    </citation>
    <scope>NUCLEOTIDE SEQUENCE [LARGE SCALE GENOMIC DNA]</scope>
    <source>
        <strain evidence="6 7">CCM 7311</strain>
    </source>
</reference>
<dbReference type="SMART" id="SM00342">
    <property type="entry name" value="HTH_ARAC"/>
    <property type="match status" value="1"/>
</dbReference>
<dbReference type="PANTHER" id="PTHR43280:SF2">
    <property type="entry name" value="HTH-TYPE TRANSCRIPTIONAL REGULATOR EXSA"/>
    <property type="match status" value="1"/>
</dbReference>
<evidence type="ECO:0000313" key="6">
    <source>
        <dbReference type="EMBL" id="MBW7460393.1"/>
    </source>
</evidence>
<feature type="domain" description="HTH araC/xylS-type" evidence="5">
    <location>
        <begin position="196"/>
        <end position="295"/>
    </location>
</feature>
<name>A0ABS7CHJ0_9BACL</name>
<evidence type="ECO:0000256" key="3">
    <source>
        <dbReference type="ARBA" id="ARBA00023163"/>
    </source>
</evidence>
<keyword evidence="4" id="KW-0175">Coiled coil</keyword>
<keyword evidence="7" id="KW-1185">Reference proteome</keyword>
<dbReference type="InterPro" id="IPR009057">
    <property type="entry name" value="Homeodomain-like_sf"/>
</dbReference>
<evidence type="ECO:0000313" key="7">
    <source>
        <dbReference type="Proteomes" id="UP001519887"/>
    </source>
</evidence>
<dbReference type="PROSITE" id="PS01124">
    <property type="entry name" value="HTH_ARAC_FAMILY_2"/>
    <property type="match status" value="1"/>
</dbReference>
<accession>A0ABS7CHJ0</accession>
<keyword evidence="2" id="KW-0238">DNA-binding</keyword>
<dbReference type="Pfam" id="PF12833">
    <property type="entry name" value="HTH_18"/>
    <property type="match status" value="1"/>
</dbReference>
<protein>
    <submittedName>
        <fullName evidence="6">AraC family transcriptional regulator</fullName>
    </submittedName>
</protein>
<evidence type="ECO:0000256" key="1">
    <source>
        <dbReference type="ARBA" id="ARBA00023015"/>
    </source>
</evidence>
<evidence type="ECO:0000259" key="5">
    <source>
        <dbReference type="PROSITE" id="PS01124"/>
    </source>
</evidence>
<keyword evidence="1" id="KW-0805">Transcription regulation</keyword>
<dbReference type="Proteomes" id="UP001519887">
    <property type="component" value="Unassembled WGS sequence"/>
</dbReference>
<dbReference type="InterPro" id="IPR018060">
    <property type="entry name" value="HTH_AraC"/>
</dbReference>
<gene>
    <name evidence="6" type="ORF">K0U00_40650</name>
</gene>
<dbReference type="SUPFAM" id="SSF46689">
    <property type="entry name" value="Homeodomain-like"/>
    <property type="match status" value="1"/>
</dbReference>
<feature type="coiled-coil region" evidence="4">
    <location>
        <begin position="158"/>
        <end position="185"/>
    </location>
</feature>